<evidence type="ECO:0000256" key="1">
    <source>
        <dbReference type="SAM" id="MobiDB-lite"/>
    </source>
</evidence>
<gene>
    <name evidence="2" type="ORF">SVTN_36425</name>
</gene>
<accession>A0A0B5IH02</accession>
<proteinExistence type="predicted"/>
<dbReference type="Proteomes" id="UP000031774">
    <property type="component" value="Chromosome"/>
</dbReference>
<dbReference type="KEGG" id="svt:SVTN_36425"/>
<evidence type="ECO:0000313" key="2">
    <source>
        <dbReference type="EMBL" id="AJF68983.1"/>
    </source>
</evidence>
<feature type="region of interest" description="Disordered" evidence="1">
    <location>
        <begin position="1"/>
        <end position="29"/>
    </location>
</feature>
<dbReference type="AlphaFoldDB" id="A0A0B5IH02"/>
<name>A0A0B5IH02_9ACTN</name>
<organism evidence="2 3">
    <name type="scientific">Streptomyces vietnamensis</name>
    <dbReference type="NCBI Taxonomy" id="362257"/>
    <lineage>
        <taxon>Bacteria</taxon>
        <taxon>Bacillati</taxon>
        <taxon>Actinomycetota</taxon>
        <taxon>Actinomycetes</taxon>
        <taxon>Kitasatosporales</taxon>
        <taxon>Streptomycetaceae</taxon>
        <taxon>Streptomyces</taxon>
    </lineage>
</organism>
<dbReference type="EMBL" id="CP010407">
    <property type="protein sequence ID" value="AJF68983.1"/>
    <property type="molecule type" value="Genomic_DNA"/>
</dbReference>
<reference evidence="2 3" key="1">
    <citation type="submission" date="2014-12" db="EMBL/GenBank/DDBJ databases">
        <title>Complete genome sequence of Streptomyces vietnamensis strain GIMV4.0001, a genetic manipulable producer of the benzoisochromanequinone antibiotic granaticin.</title>
        <authorList>
            <person name="Deng M.R."/>
            <person name="Guo J."/>
            <person name="Ma L.Y."/>
            <person name="Feng G.D."/>
            <person name="Mo C.Y."/>
            <person name="Zhu H.H."/>
        </authorList>
    </citation>
    <scope>NUCLEOTIDE SEQUENCE [LARGE SCALE GENOMIC DNA]</scope>
    <source>
        <strain evidence="3">GIMV4.0001</strain>
    </source>
</reference>
<sequence>MPRRDVPLRDNPSGQDEETGRHTTSRHISDGEVEAGVAFGRVVGCRLGESVASVAAGGCVGVFGASVVLVRAGAGAGEAGAVLCGCGAVGSVL</sequence>
<dbReference type="HOGENOM" id="CLU_2398475_0_0_11"/>
<evidence type="ECO:0000313" key="3">
    <source>
        <dbReference type="Proteomes" id="UP000031774"/>
    </source>
</evidence>
<protein>
    <submittedName>
        <fullName evidence="2">Uncharacterized protein</fullName>
    </submittedName>
</protein>
<keyword evidence="3" id="KW-1185">Reference proteome</keyword>